<dbReference type="SUPFAM" id="SSF50494">
    <property type="entry name" value="Trypsin-like serine proteases"/>
    <property type="match status" value="1"/>
</dbReference>
<dbReference type="GO" id="GO:0006508">
    <property type="term" value="P:proteolysis"/>
    <property type="evidence" value="ECO:0007669"/>
    <property type="project" value="InterPro"/>
</dbReference>
<evidence type="ECO:0000256" key="1">
    <source>
        <dbReference type="ARBA" id="ARBA00024195"/>
    </source>
</evidence>
<sequence length="107" mass="11619">MKQVIGLVSIRGGTTELNGEGTSFEVESYIFHPDHVTFQADYDLAIVTIQNSFAGIQNVAGIALQTTELTYSSSRPTWCFALGWGYTDGQASMLSENLQLNAMHPAS</sequence>
<dbReference type="InterPro" id="IPR009003">
    <property type="entry name" value="Peptidase_S1_PA"/>
</dbReference>
<dbReference type="InterPro" id="IPR043504">
    <property type="entry name" value="Peptidase_S1_PA_chymotrypsin"/>
</dbReference>
<evidence type="ECO:0000313" key="2">
    <source>
        <dbReference type="EnsemblMetazoa" id="AATE016040-PA.1"/>
    </source>
</evidence>
<name>A0A182JDI4_ANOAO</name>
<protein>
    <submittedName>
        <fullName evidence="2">Uncharacterized protein</fullName>
    </submittedName>
</protein>
<dbReference type="Gene3D" id="2.40.10.10">
    <property type="entry name" value="Trypsin-like serine proteases"/>
    <property type="match status" value="2"/>
</dbReference>
<dbReference type="VEuPathDB" id="VectorBase:AATE016040"/>
<dbReference type="AlphaFoldDB" id="A0A182JDI4"/>
<dbReference type="GO" id="GO:0004252">
    <property type="term" value="F:serine-type endopeptidase activity"/>
    <property type="evidence" value="ECO:0007669"/>
    <property type="project" value="InterPro"/>
</dbReference>
<reference evidence="2" key="1">
    <citation type="submission" date="2022-08" db="UniProtKB">
        <authorList>
            <consortium name="EnsemblMetazoa"/>
        </authorList>
    </citation>
    <scope>IDENTIFICATION</scope>
    <source>
        <strain evidence="2">EBRO</strain>
    </source>
</reference>
<dbReference type="EnsemblMetazoa" id="AATE016040-RA">
    <property type="protein sequence ID" value="AATE016040-PA.1"/>
    <property type="gene ID" value="AATE016040"/>
</dbReference>
<organism evidence="2">
    <name type="scientific">Anopheles atroparvus</name>
    <name type="common">European mosquito</name>
    <dbReference type="NCBI Taxonomy" id="41427"/>
    <lineage>
        <taxon>Eukaryota</taxon>
        <taxon>Metazoa</taxon>
        <taxon>Ecdysozoa</taxon>
        <taxon>Arthropoda</taxon>
        <taxon>Hexapoda</taxon>
        <taxon>Insecta</taxon>
        <taxon>Pterygota</taxon>
        <taxon>Neoptera</taxon>
        <taxon>Endopterygota</taxon>
        <taxon>Diptera</taxon>
        <taxon>Nematocera</taxon>
        <taxon>Culicoidea</taxon>
        <taxon>Culicidae</taxon>
        <taxon>Anophelinae</taxon>
        <taxon>Anopheles</taxon>
    </lineage>
</organism>
<dbReference type="InterPro" id="IPR001254">
    <property type="entry name" value="Trypsin_dom"/>
</dbReference>
<comment type="similarity">
    <text evidence="1">Belongs to the peptidase S1 family. CLIP subfamily.</text>
</comment>
<accession>A0A182JDI4</accession>
<dbReference type="Pfam" id="PF00089">
    <property type="entry name" value="Trypsin"/>
    <property type="match status" value="1"/>
</dbReference>
<proteinExistence type="inferred from homology"/>